<dbReference type="EMBL" id="JAUKUD010000002">
    <property type="protein sequence ID" value="KAK0751832.1"/>
    <property type="molecule type" value="Genomic_DNA"/>
</dbReference>
<protein>
    <submittedName>
        <fullName evidence="2">Uncharacterized protein</fullName>
    </submittedName>
</protein>
<feature type="region of interest" description="Disordered" evidence="1">
    <location>
        <begin position="129"/>
        <end position="151"/>
    </location>
</feature>
<keyword evidence="3" id="KW-1185">Reference proteome</keyword>
<evidence type="ECO:0000313" key="3">
    <source>
        <dbReference type="Proteomes" id="UP001172155"/>
    </source>
</evidence>
<organism evidence="2 3">
    <name type="scientific">Schizothecium vesticola</name>
    <dbReference type="NCBI Taxonomy" id="314040"/>
    <lineage>
        <taxon>Eukaryota</taxon>
        <taxon>Fungi</taxon>
        <taxon>Dikarya</taxon>
        <taxon>Ascomycota</taxon>
        <taxon>Pezizomycotina</taxon>
        <taxon>Sordariomycetes</taxon>
        <taxon>Sordariomycetidae</taxon>
        <taxon>Sordariales</taxon>
        <taxon>Schizotheciaceae</taxon>
        <taxon>Schizothecium</taxon>
    </lineage>
</organism>
<reference evidence="2" key="1">
    <citation type="submission" date="2023-06" db="EMBL/GenBank/DDBJ databases">
        <title>Genome-scale phylogeny and comparative genomics of the fungal order Sordariales.</title>
        <authorList>
            <consortium name="Lawrence Berkeley National Laboratory"/>
            <person name="Hensen N."/>
            <person name="Bonometti L."/>
            <person name="Westerberg I."/>
            <person name="Brannstrom I.O."/>
            <person name="Guillou S."/>
            <person name="Cros-Aarteil S."/>
            <person name="Calhoun S."/>
            <person name="Haridas S."/>
            <person name="Kuo A."/>
            <person name="Mondo S."/>
            <person name="Pangilinan J."/>
            <person name="Riley R."/>
            <person name="LaButti K."/>
            <person name="Andreopoulos B."/>
            <person name="Lipzen A."/>
            <person name="Chen C."/>
            <person name="Yanf M."/>
            <person name="Daum C."/>
            <person name="Ng V."/>
            <person name="Clum A."/>
            <person name="Steindorff A."/>
            <person name="Ohm R."/>
            <person name="Martin F."/>
            <person name="Silar P."/>
            <person name="Natvig D."/>
            <person name="Lalanne C."/>
            <person name="Gautier V."/>
            <person name="Ament-velasquez S.L."/>
            <person name="Kruys A."/>
            <person name="Hutchinson M.I."/>
            <person name="Powell A.J."/>
            <person name="Barry K."/>
            <person name="Miller A.N."/>
            <person name="Grigoriev I.V."/>
            <person name="Debuchy R."/>
            <person name="Gladieux P."/>
            <person name="Thoren M.H."/>
            <person name="Johannesson H."/>
        </authorList>
    </citation>
    <scope>NUCLEOTIDE SEQUENCE</scope>
    <source>
        <strain evidence="2">SMH3187-1</strain>
    </source>
</reference>
<evidence type="ECO:0000256" key="1">
    <source>
        <dbReference type="SAM" id="MobiDB-lite"/>
    </source>
</evidence>
<dbReference type="Proteomes" id="UP001172155">
    <property type="component" value="Unassembled WGS sequence"/>
</dbReference>
<feature type="compositionally biased region" description="Pro residues" evidence="1">
    <location>
        <begin position="9"/>
        <end position="27"/>
    </location>
</feature>
<comment type="caution">
    <text evidence="2">The sequence shown here is derived from an EMBL/GenBank/DDBJ whole genome shotgun (WGS) entry which is preliminary data.</text>
</comment>
<sequence>MAPRIRSPRGPPSHLPSPRPPPPCTPPPLLVLVMPVLADKYQHDTQSRALPLPERRLTSIGSPGLAQSTTTPMAWLAGWRLGLKMKHSGAPGHTHSTSPRQPAQPREAGETPRNPMFPSWLLADARHRGHTTTPTEKGPGRERRLSDGCRGVHTHPPPFEKLLVPVFCRDRPSQTIL</sequence>
<dbReference type="AlphaFoldDB" id="A0AA40KAS1"/>
<accession>A0AA40KAS1</accession>
<feature type="region of interest" description="Disordered" evidence="1">
    <location>
        <begin position="85"/>
        <end position="117"/>
    </location>
</feature>
<name>A0AA40KAS1_9PEZI</name>
<feature type="region of interest" description="Disordered" evidence="1">
    <location>
        <begin position="1"/>
        <end position="27"/>
    </location>
</feature>
<gene>
    <name evidence="2" type="ORF">B0T18DRAFT_78231</name>
</gene>
<evidence type="ECO:0000313" key="2">
    <source>
        <dbReference type="EMBL" id="KAK0751832.1"/>
    </source>
</evidence>
<feature type="compositionally biased region" description="Basic and acidic residues" evidence="1">
    <location>
        <begin position="138"/>
        <end position="147"/>
    </location>
</feature>
<proteinExistence type="predicted"/>